<feature type="compositionally biased region" description="Polar residues" evidence="1">
    <location>
        <begin position="428"/>
        <end position="437"/>
    </location>
</feature>
<protein>
    <recommendedName>
        <fullName evidence="2">SANTA domain-containing protein</fullName>
    </recommendedName>
</protein>
<dbReference type="Gramene" id="Bo2g002600.1">
    <property type="protein sequence ID" value="Bo2g002600.1"/>
    <property type="gene ID" value="Bo2g002600"/>
</dbReference>
<feature type="region of interest" description="Disordered" evidence="1">
    <location>
        <begin position="421"/>
        <end position="451"/>
    </location>
</feature>
<sequence>MADNPNPDDDDVSYYQKTVVLRDWWLIKCPIEFEGKRFGVAGTQIAETGAVRVFTSSPIVKAFDVFTLEASDGVCIVLRGFLNKQRLVLSGFLPQICSEFILGFPPYWESKCNLSFVGLPSGSASINKASGAILSPCNNDKKRNLEDSPARRRVVKTTVTAKKKKKKNTVEISDKPSRKKSIRLQSKSVELMSKFQNTTNDDVSEGLDKRAKSSDDVEKTDECEVINNQVDGCVKKRTSADNVDKVTIMRATEESLTLKQGKGELEESEKSGKRGKKAAVSKKSGGNAVEHVNHQSGTKVKRKLDVSQVQKNPTTNDGVERDESMVNEEISPSPVDGCGTNSKKITSKNATLTSEERNGKLKVTKTSLKNGKKSEKILEGDLDDVVVEPMMTTHSRPSKVIHNLSVGKTIRKIDFDAEVTPEKDATKQKTNSMSADSLGQKRSRSGRVLVSPLEYWRNQLPVYDKDRNLIQVNEGHQTNSTSSKGKGSVSRKPRR</sequence>
<feature type="compositionally biased region" description="Basic and acidic residues" evidence="1">
    <location>
        <begin position="261"/>
        <end position="272"/>
    </location>
</feature>
<dbReference type="InterPro" id="IPR053090">
    <property type="entry name" value="Centromere_KNL-2_homolog"/>
</dbReference>
<dbReference type="PANTHER" id="PTHR35311">
    <property type="entry name" value="KINETOCHORE-ASSOCIATED PROTEIN KNL-2 HOMOLOG"/>
    <property type="match status" value="1"/>
</dbReference>
<reference evidence="3 4" key="1">
    <citation type="journal article" date="2014" name="Genome Biol.">
        <title>Transcriptome and methylome profiling reveals relics of genome dominance in the mesopolyploid Brassica oleracea.</title>
        <authorList>
            <person name="Parkin I.A."/>
            <person name="Koh C."/>
            <person name="Tang H."/>
            <person name="Robinson S.J."/>
            <person name="Kagale S."/>
            <person name="Clarke W.E."/>
            <person name="Town C.D."/>
            <person name="Nixon J."/>
            <person name="Krishnakumar V."/>
            <person name="Bidwell S.L."/>
            <person name="Denoeud F."/>
            <person name="Belcram H."/>
            <person name="Links M.G."/>
            <person name="Just J."/>
            <person name="Clarke C."/>
            <person name="Bender T."/>
            <person name="Huebert T."/>
            <person name="Mason A.S."/>
            <person name="Pires J.C."/>
            <person name="Barker G."/>
            <person name="Moore J."/>
            <person name="Walley P.G."/>
            <person name="Manoli S."/>
            <person name="Batley J."/>
            <person name="Edwards D."/>
            <person name="Nelson M.N."/>
            <person name="Wang X."/>
            <person name="Paterson A.H."/>
            <person name="King G."/>
            <person name="Bancroft I."/>
            <person name="Chalhoub B."/>
            <person name="Sharpe A.G."/>
        </authorList>
    </citation>
    <scope>NUCLEOTIDE SEQUENCE</scope>
    <source>
        <strain evidence="3 4">cv. TO1000</strain>
    </source>
</reference>
<dbReference type="Proteomes" id="UP000032141">
    <property type="component" value="Chromosome C2"/>
</dbReference>
<feature type="compositionally biased region" description="Polar residues" evidence="1">
    <location>
        <begin position="470"/>
        <end position="485"/>
    </location>
</feature>
<evidence type="ECO:0000313" key="4">
    <source>
        <dbReference type="Proteomes" id="UP000032141"/>
    </source>
</evidence>
<dbReference type="Pfam" id="PF09133">
    <property type="entry name" value="SANTA"/>
    <property type="match status" value="1"/>
</dbReference>
<evidence type="ECO:0000259" key="2">
    <source>
        <dbReference type="Pfam" id="PF09133"/>
    </source>
</evidence>
<feature type="region of interest" description="Disordered" evidence="1">
    <location>
        <begin position="467"/>
        <end position="495"/>
    </location>
</feature>
<evidence type="ECO:0000256" key="1">
    <source>
        <dbReference type="SAM" id="MobiDB-lite"/>
    </source>
</evidence>
<feature type="compositionally biased region" description="Polar residues" evidence="1">
    <location>
        <begin position="339"/>
        <end position="351"/>
    </location>
</feature>
<dbReference type="PANTHER" id="PTHR35311:SF9">
    <property type="entry name" value="KINETOCHORE-ASSOCIATED PROTEIN KNL-2 HOMOLOG"/>
    <property type="match status" value="1"/>
</dbReference>
<dbReference type="STRING" id="109376.A0A0D3AHH3"/>
<proteinExistence type="predicted"/>
<dbReference type="AlphaFoldDB" id="A0A0D3AHH3"/>
<name>A0A0D3AHH3_BRAOL</name>
<evidence type="ECO:0000313" key="3">
    <source>
        <dbReference type="EnsemblPlants" id="Bo2g002600.1"/>
    </source>
</evidence>
<dbReference type="eggNOG" id="ENOG502S0VY">
    <property type="taxonomic scope" value="Eukaryota"/>
</dbReference>
<feature type="compositionally biased region" description="Basic and acidic residues" evidence="1">
    <location>
        <begin position="206"/>
        <end position="218"/>
    </location>
</feature>
<organism evidence="3 4">
    <name type="scientific">Brassica oleracea var. oleracea</name>
    <dbReference type="NCBI Taxonomy" id="109376"/>
    <lineage>
        <taxon>Eukaryota</taxon>
        <taxon>Viridiplantae</taxon>
        <taxon>Streptophyta</taxon>
        <taxon>Embryophyta</taxon>
        <taxon>Tracheophyta</taxon>
        <taxon>Spermatophyta</taxon>
        <taxon>Magnoliopsida</taxon>
        <taxon>eudicotyledons</taxon>
        <taxon>Gunneridae</taxon>
        <taxon>Pentapetalae</taxon>
        <taxon>rosids</taxon>
        <taxon>malvids</taxon>
        <taxon>Brassicales</taxon>
        <taxon>Brassicaceae</taxon>
        <taxon>Brassiceae</taxon>
        <taxon>Brassica</taxon>
    </lineage>
</organism>
<dbReference type="InterPro" id="IPR015216">
    <property type="entry name" value="SANTA"/>
</dbReference>
<feature type="compositionally biased region" description="Polar residues" evidence="1">
    <location>
        <begin position="183"/>
        <end position="201"/>
    </location>
</feature>
<dbReference type="EnsemblPlants" id="Bo2g002600.1">
    <property type="protein sequence ID" value="Bo2g002600.1"/>
    <property type="gene ID" value="Bo2g002600"/>
</dbReference>
<dbReference type="OMA" id="DECEVIN"/>
<dbReference type="HOGENOM" id="CLU_042973_0_0_1"/>
<accession>A0A0D3AHH3</accession>
<feature type="region of interest" description="Disordered" evidence="1">
    <location>
        <begin position="258"/>
        <end position="351"/>
    </location>
</feature>
<feature type="domain" description="SANTA" evidence="2">
    <location>
        <begin position="19"/>
        <end position="110"/>
    </location>
</feature>
<feature type="compositionally biased region" description="Polar residues" evidence="1">
    <location>
        <begin position="307"/>
        <end position="317"/>
    </location>
</feature>
<feature type="region of interest" description="Disordered" evidence="1">
    <location>
        <begin position="163"/>
        <end position="218"/>
    </location>
</feature>
<reference evidence="3" key="2">
    <citation type="submission" date="2015-03" db="UniProtKB">
        <authorList>
            <consortium name="EnsemblPlants"/>
        </authorList>
    </citation>
    <scope>IDENTIFICATION</scope>
</reference>
<keyword evidence="4" id="KW-1185">Reference proteome</keyword>